<comment type="subcellular location">
    <subcellularLocation>
        <location evidence="1">Nucleus</location>
    </subcellularLocation>
</comment>
<dbReference type="InterPro" id="IPR001471">
    <property type="entry name" value="AP2/ERF_dom"/>
</dbReference>
<sequence>MDNLTKKQKRKRTEGPKILAETMAKWIKINKDAKTTRKPPAKGSTKGCMKGKGGPENSRCSFRGVRQRTWGKWVAEIREPNRGKRLWLGTFASAVEAALAYDEAARAMYGPSARINLPNYCTNASVLCKTASSCDSAITCSQSASSDVQELKTGLDTQNVCEASASEVVNDPPDMTKERVTGVCNDDGYYQGFPEDDMFDIDELLGVMDQKGESINEAGSSGYPMYDGWFENKLDDFDFDFLETGPEDCGFTLEELGLSLDPAEPVMQIDEEK</sequence>
<keyword evidence="8" id="KW-0539">Nucleus</keyword>
<keyword evidence="5" id="KW-0238">DNA-binding</keyword>
<evidence type="ECO:0000313" key="12">
    <source>
        <dbReference type="EMBL" id="PWA65137.1"/>
    </source>
</evidence>
<dbReference type="GO" id="GO:0006952">
    <property type="term" value="P:defense response"/>
    <property type="evidence" value="ECO:0007669"/>
    <property type="project" value="UniProtKB-KW"/>
</dbReference>
<dbReference type="EMBL" id="PKPP01004281">
    <property type="protein sequence ID" value="PWA65137.1"/>
    <property type="molecule type" value="Genomic_DNA"/>
</dbReference>
<dbReference type="SUPFAM" id="SSF54171">
    <property type="entry name" value="DNA-binding domain"/>
    <property type="match status" value="1"/>
</dbReference>
<evidence type="ECO:0000256" key="9">
    <source>
        <dbReference type="ARBA" id="ARBA00024343"/>
    </source>
</evidence>
<dbReference type="GO" id="GO:0005634">
    <property type="term" value="C:nucleus"/>
    <property type="evidence" value="ECO:0007669"/>
    <property type="project" value="UniProtKB-SubCell"/>
</dbReference>
<dbReference type="OrthoDB" id="550883at2759"/>
<evidence type="ECO:0000256" key="3">
    <source>
        <dbReference type="ARBA" id="ARBA00023015"/>
    </source>
</evidence>
<dbReference type="PRINTS" id="PR00367">
    <property type="entry name" value="ETHRSPELEMNT"/>
</dbReference>
<proteinExistence type="inferred from homology"/>
<organism evidence="12 13">
    <name type="scientific">Artemisia annua</name>
    <name type="common">Sweet wormwood</name>
    <dbReference type="NCBI Taxonomy" id="35608"/>
    <lineage>
        <taxon>Eukaryota</taxon>
        <taxon>Viridiplantae</taxon>
        <taxon>Streptophyta</taxon>
        <taxon>Embryophyta</taxon>
        <taxon>Tracheophyta</taxon>
        <taxon>Spermatophyta</taxon>
        <taxon>Magnoliopsida</taxon>
        <taxon>eudicotyledons</taxon>
        <taxon>Gunneridae</taxon>
        <taxon>Pentapetalae</taxon>
        <taxon>asterids</taxon>
        <taxon>campanulids</taxon>
        <taxon>Asterales</taxon>
        <taxon>Asteraceae</taxon>
        <taxon>Asteroideae</taxon>
        <taxon>Anthemideae</taxon>
        <taxon>Artemisiinae</taxon>
        <taxon>Artemisia</taxon>
    </lineage>
</organism>
<evidence type="ECO:0000256" key="5">
    <source>
        <dbReference type="ARBA" id="ARBA00023125"/>
    </source>
</evidence>
<dbReference type="GO" id="GO:0000976">
    <property type="term" value="F:transcription cis-regulatory region binding"/>
    <property type="evidence" value="ECO:0007669"/>
    <property type="project" value="TreeGrafter"/>
</dbReference>
<dbReference type="InterPro" id="IPR036955">
    <property type="entry name" value="AP2/ERF_dom_sf"/>
</dbReference>
<comment type="similarity">
    <text evidence="9">Belongs to the AP2/ERF transcription factor family. ERF subfamily.</text>
</comment>
<name>A0A2U1MV57_ARTAN</name>
<evidence type="ECO:0000256" key="8">
    <source>
        <dbReference type="ARBA" id="ARBA00023242"/>
    </source>
</evidence>
<dbReference type="STRING" id="35608.A0A2U1MV57"/>
<dbReference type="PROSITE" id="PS51032">
    <property type="entry name" value="AP2_ERF"/>
    <property type="match status" value="1"/>
</dbReference>
<feature type="domain" description="AP2/ERF" evidence="11">
    <location>
        <begin position="61"/>
        <end position="118"/>
    </location>
</feature>
<protein>
    <submittedName>
        <fullName evidence="12">AP2/ERF domain-containing protein</fullName>
    </submittedName>
</protein>
<feature type="region of interest" description="Disordered" evidence="10">
    <location>
        <begin position="31"/>
        <end position="55"/>
    </location>
</feature>
<evidence type="ECO:0000256" key="6">
    <source>
        <dbReference type="ARBA" id="ARBA00023159"/>
    </source>
</evidence>
<accession>A0A2U1MV57</accession>
<dbReference type="PANTHER" id="PTHR31241:SF62">
    <property type="entry name" value="DEHYDRATION-RESPONSIVE ELEMENT-BINDING PROTEIN 2D"/>
    <property type="match status" value="1"/>
</dbReference>
<keyword evidence="7" id="KW-0804">Transcription</keyword>
<keyword evidence="3" id="KW-0805">Transcription regulation</keyword>
<evidence type="ECO:0000256" key="4">
    <source>
        <dbReference type="ARBA" id="ARBA00023016"/>
    </source>
</evidence>
<keyword evidence="13" id="KW-1185">Reference proteome</keyword>
<dbReference type="Proteomes" id="UP000245207">
    <property type="component" value="Unassembled WGS sequence"/>
</dbReference>
<evidence type="ECO:0000256" key="10">
    <source>
        <dbReference type="SAM" id="MobiDB-lite"/>
    </source>
</evidence>
<reference evidence="12 13" key="1">
    <citation type="journal article" date="2018" name="Mol. Plant">
        <title>The genome of Artemisia annua provides insight into the evolution of Asteraceae family and artemisinin biosynthesis.</title>
        <authorList>
            <person name="Shen Q."/>
            <person name="Zhang L."/>
            <person name="Liao Z."/>
            <person name="Wang S."/>
            <person name="Yan T."/>
            <person name="Shi P."/>
            <person name="Liu M."/>
            <person name="Fu X."/>
            <person name="Pan Q."/>
            <person name="Wang Y."/>
            <person name="Lv Z."/>
            <person name="Lu X."/>
            <person name="Zhang F."/>
            <person name="Jiang W."/>
            <person name="Ma Y."/>
            <person name="Chen M."/>
            <person name="Hao X."/>
            <person name="Li L."/>
            <person name="Tang Y."/>
            <person name="Lv G."/>
            <person name="Zhou Y."/>
            <person name="Sun X."/>
            <person name="Brodelius P.E."/>
            <person name="Rose J.K.C."/>
            <person name="Tang K."/>
        </authorList>
    </citation>
    <scope>NUCLEOTIDE SEQUENCE [LARGE SCALE GENOMIC DNA]</scope>
    <source>
        <strain evidence="13">cv. Huhao1</strain>
        <tissue evidence="12">Leaf</tissue>
    </source>
</reference>
<dbReference type="AlphaFoldDB" id="A0A2U1MV57"/>
<dbReference type="Gene3D" id="3.30.730.10">
    <property type="entry name" value="AP2/ERF domain"/>
    <property type="match status" value="1"/>
</dbReference>
<evidence type="ECO:0000313" key="13">
    <source>
        <dbReference type="Proteomes" id="UP000245207"/>
    </source>
</evidence>
<keyword evidence="4" id="KW-0346">Stress response</keyword>
<evidence type="ECO:0000256" key="2">
    <source>
        <dbReference type="ARBA" id="ARBA00022821"/>
    </source>
</evidence>
<keyword evidence="2" id="KW-0611">Plant defense</keyword>
<gene>
    <name evidence="12" type="ORF">CTI12_AA335880</name>
</gene>
<evidence type="ECO:0000256" key="1">
    <source>
        <dbReference type="ARBA" id="ARBA00004123"/>
    </source>
</evidence>
<evidence type="ECO:0000259" key="11">
    <source>
        <dbReference type="PROSITE" id="PS51032"/>
    </source>
</evidence>
<dbReference type="Pfam" id="PF00847">
    <property type="entry name" value="AP2"/>
    <property type="match status" value="1"/>
</dbReference>
<dbReference type="GO" id="GO:0045893">
    <property type="term" value="P:positive regulation of DNA-templated transcription"/>
    <property type="evidence" value="ECO:0007669"/>
    <property type="project" value="TreeGrafter"/>
</dbReference>
<evidence type="ECO:0000256" key="7">
    <source>
        <dbReference type="ARBA" id="ARBA00023163"/>
    </source>
</evidence>
<dbReference type="CDD" id="cd00018">
    <property type="entry name" value="AP2"/>
    <property type="match status" value="1"/>
</dbReference>
<dbReference type="GO" id="GO:0003700">
    <property type="term" value="F:DNA-binding transcription factor activity"/>
    <property type="evidence" value="ECO:0007669"/>
    <property type="project" value="InterPro"/>
</dbReference>
<dbReference type="InterPro" id="IPR016177">
    <property type="entry name" value="DNA-bd_dom_sf"/>
</dbReference>
<dbReference type="SMART" id="SM00380">
    <property type="entry name" value="AP2"/>
    <property type="match status" value="1"/>
</dbReference>
<comment type="caution">
    <text evidence="12">The sequence shown here is derived from an EMBL/GenBank/DDBJ whole genome shotgun (WGS) entry which is preliminary data.</text>
</comment>
<keyword evidence="6" id="KW-0010">Activator</keyword>
<dbReference type="PANTHER" id="PTHR31241">
    <property type="entry name" value="DEHYDRATION-RESPONSIVE ELEMENT-BINDING PROTEIN 2C"/>
    <property type="match status" value="1"/>
</dbReference>
<dbReference type="FunFam" id="3.30.730.10:FF:000001">
    <property type="entry name" value="Ethylene-responsive transcription factor 2"/>
    <property type="match status" value="1"/>
</dbReference>